<evidence type="ECO:0000256" key="5">
    <source>
        <dbReference type="ARBA" id="ARBA00023136"/>
    </source>
</evidence>
<keyword evidence="6" id="KW-0675">Receptor</keyword>
<keyword evidence="4 8" id="KW-1133">Transmembrane helix</keyword>
<evidence type="ECO:0000256" key="2">
    <source>
        <dbReference type="ARBA" id="ARBA00022692"/>
    </source>
</evidence>
<evidence type="ECO:0000313" key="11">
    <source>
        <dbReference type="EMBL" id="CAE1149225.1"/>
    </source>
</evidence>
<protein>
    <recommendedName>
        <fullName evidence="13">SEFIR domain-containing protein</fullName>
    </recommendedName>
</protein>
<dbReference type="InterPro" id="IPR039465">
    <property type="entry name" value="IL-17_rcpt-like"/>
</dbReference>
<keyword evidence="2 8" id="KW-0812">Transmembrane</keyword>
<dbReference type="GO" id="GO:0016020">
    <property type="term" value="C:membrane"/>
    <property type="evidence" value="ECO:0007669"/>
    <property type="project" value="UniProtKB-SubCell"/>
</dbReference>
<evidence type="ECO:0000259" key="10">
    <source>
        <dbReference type="Pfam" id="PF23608"/>
    </source>
</evidence>
<name>A0A812AP67_ACAPH</name>
<dbReference type="Gene3D" id="3.40.50.11530">
    <property type="match status" value="1"/>
</dbReference>
<accession>A0A812AP67</accession>
<dbReference type="PANTHER" id="PTHR15583:SF7">
    <property type="entry name" value="INTERLEUKIN CYTOKINE RECEPTOR-RELATED PROTEIN 2"/>
    <property type="match status" value="1"/>
</dbReference>
<dbReference type="GO" id="GO:0030368">
    <property type="term" value="F:interleukin-17 receptor activity"/>
    <property type="evidence" value="ECO:0007669"/>
    <property type="project" value="InterPro"/>
</dbReference>
<feature type="domain" description="ILCR1 Ig-like" evidence="10">
    <location>
        <begin position="14"/>
        <end position="98"/>
    </location>
</feature>
<keyword evidence="7" id="KW-0325">Glycoprotein</keyword>
<feature type="transmembrane region" description="Helical" evidence="8">
    <location>
        <begin position="141"/>
        <end position="160"/>
    </location>
</feature>
<dbReference type="Pfam" id="PF08357">
    <property type="entry name" value="SEFIR"/>
    <property type="match status" value="1"/>
</dbReference>
<evidence type="ECO:0000256" key="3">
    <source>
        <dbReference type="ARBA" id="ARBA00022729"/>
    </source>
</evidence>
<keyword evidence="5 8" id="KW-0472">Membrane</keyword>
<dbReference type="Proteomes" id="UP000597762">
    <property type="component" value="Unassembled WGS sequence"/>
</dbReference>
<dbReference type="AlphaFoldDB" id="A0A812AP67"/>
<evidence type="ECO:0000256" key="4">
    <source>
        <dbReference type="ARBA" id="ARBA00022989"/>
    </source>
</evidence>
<sequence length="387" mass="45001">MSTELAGKNDKIRRWKTCLSVIVDDRNRMAHVTFEHAPPEYGFVDYIVSLNDAVKKRNILRIQTNTTSANFTDLKNGDYTIVVYPINDNNCYPFCSRRKSDIFSIERNTNNLLNLTVCGNETRTKTLINRPLEATATPNIWKFYLLFLSLIFVIIAFIVYRRKRRHITADNLSSLKNNTTTSTGKVKVFVIYAEDHPFHTEACQSFVHYLNEHCFCDVLNTYPEYDSVPVPDMEKHSDFVLVINSQTLYCEFRAWKFRETYPDMKSYFCHELFEKILQNVKESPSSGTCEYLMCAMDYTDDKYIPLEFGRCEPFKIIDDMTDLVCYIQKLDLSSIKGRDIPRVSEHIYTSPDGNALLSAIEDARYFEKTHPNWFQEENISVSVTGCL</sequence>
<comment type="subcellular location">
    <subcellularLocation>
        <location evidence="1">Membrane</location>
        <topology evidence="1">Single-pass type I membrane protein</topology>
    </subcellularLocation>
</comment>
<dbReference type="EMBL" id="CAHIKZ030000076">
    <property type="protein sequence ID" value="CAE1149225.1"/>
    <property type="molecule type" value="Genomic_DNA"/>
</dbReference>
<evidence type="ECO:0000313" key="12">
    <source>
        <dbReference type="Proteomes" id="UP000597762"/>
    </source>
</evidence>
<comment type="caution">
    <text evidence="11">The sequence shown here is derived from an EMBL/GenBank/DDBJ whole genome shotgun (WGS) entry which is preliminary data.</text>
</comment>
<evidence type="ECO:0000256" key="1">
    <source>
        <dbReference type="ARBA" id="ARBA00004479"/>
    </source>
</evidence>
<evidence type="ECO:0000256" key="8">
    <source>
        <dbReference type="SAM" id="Phobius"/>
    </source>
</evidence>
<reference evidence="11" key="1">
    <citation type="submission" date="2021-01" db="EMBL/GenBank/DDBJ databases">
        <authorList>
            <person name="Li R."/>
            <person name="Bekaert M."/>
        </authorList>
    </citation>
    <scope>NUCLEOTIDE SEQUENCE</scope>
    <source>
        <strain evidence="11">Farmed</strain>
    </source>
</reference>
<keyword evidence="3" id="KW-0732">Signal</keyword>
<keyword evidence="12" id="KW-1185">Reference proteome</keyword>
<dbReference type="PANTHER" id="PTHR15583">
    <property type="entry name" value="INTERLEUKIN-17 RECEPTOR"/>
    <property type="match status" value="1"/>
</dbReference>
<organism evidence="11 12">
    <name type="scientific">Acanthosepion pharaonis</name>
    <name type="common">Pharaoh cuttlefish</name>
    <name type="synonym">Sepia pharaonis</name>
    <dbReference type="NCBI Taxonomy" id="158019"/>
    <lineage>
        <taxon>Eukaryota</taxon>
        <taxon>Metazoa</taxon>
        <taxon>Spiralia</taxon>
        <taxon>Lophotrochozoa</taxon>
        <taxon>Mollusca</taxon>
        <taxon>Cephalopoda</taxon>
        <taxon>Coleoidea</taxon>
        <taxon>Decapodiformes</taxon>
        <taxon>Sepiida</taxon>
        <taxon>Sepiina</taxon>
        <taxon>Sepiidae</taxon>
        <taxon>Acanthosepion</taxon>
    </lineage>
</organism>
<feature type="domain" description="SEFIR" evidence="9">
    <location>
        <begin position="187"/>
        <end position="324"/>
    </location>
</feature>
<dbReference type="OrthoDB" id="6099467at2759"/>
<evidence type="ECO:0000256" key="6">
    <source>
        <dbReference type="ARBA" id="ARBA00023170"/>
    </source>
</evidence>
<evidence type="ECO:0008006" key="13">
    <source>
        <dbReference type="Google" id="ProtNLM"/>
    </source>
</evidence>
<proteinExistence type="predicted"/>
<dbReference type="Pfam" id="PF23608">
    <property type="entry name" value="Ig_ILCR1"/>
    <property type="match status" value="1"/>
</dbReference>
<gene>
    <name evidence="11" type="ORF">SPHA_2641</name>
</gene>
<evidence type="ECO:0000256" key="7">
    <source>
        <dbReference type="ARBA" id="ARBA00023180"/>
    </source>
</evidence>
<evidence type="ECO:0000259" key="9">
    <source>
        <dbReference type="Pfam" id="PF08357"/>
    </source>
</evidence>
<dbReference type="InterPro" id="IPR013568">
    <property type="entry name" value="SEFIR_dom"/>
</dbReference>
<dbReference type="InterPro" id="IPR057066">
    <property type="entry name" value="Ig_ILCR1"/>
</dbReference>